<organism evidence="2 4">
    <name type="scientific">Adineta steineri</name>
    <dbReference type="NCBI Taxonomy" id="433720"/>
    <lineage>
        <taxon>Eukaryota</taxon>
        <taxon>Metazoa</taxon>
        <taxon>Spiralia</taxon>
        <taxon>Gnathifera</taxon>
        <taxon>Rotifera</taxon>
        <taxon>Eurotatoria</taxon>
        <taxon>Bdelloidea</taxon>
        <taxon>Adinetida</taxon>
        <taxon>Adinetidae</taxon>
        <taxon>Adineta</taxon>
    </lineage>
</organism>
<feature type="compositionally biased region" description="Polar residues" evidence="1">
    <location>
        <begin position="1"/>
        <end position="15"/>
    </location>
</feature>
<reference evidence="2" key="1">
    <citation type="submission" date="2021-02" db="EMBL/GenBank/DDBJ databases">
        <authorList>
            <person name="Nowell W R."/>
        </authorList>
    </citation>
    <scope>NUCLEOTIDE SEQUENCE</scope>
</reference>
<accession>A0A815D6C3</accession>
<proteinExistence type="predicted"/>
<dbReference type="Proteomes" id="UP000663860">
    <property type="component" value="Unassembled WGS sequence"/>
</dbReference>
<evidence type="ECO:0000256" key="1">
    <source>
        <dbReference type="SAM" id="MobiDB-lite"/>
    </source>
</evidence>
<evidence type="ECO:0008006" key="5">
    <source>
        <dbReference type="Google" id="ProtNLM"/>
    </source>
</evidence>
<dbReference type="EMBL" id="CAJNOE010000614">
    <property type="protein sequence ID" value="CAF1289392.1"/>
    <property type="molecule type" value="Genomic_DNA"/>
</dbReference>
<dbReference type="Proteomes" id="UP000663868">
    <property type="component" value="Unassembled WGS sequence"/>
</dbReference>
<protein>
    <recommendedName>
        <fullName evidence="5">F-box domain-containing protein</fullName>
    </recommendedName>
</protein>
<sequence length="595" mass="69429">MNQIKRQLSSSQSIDGETKKPRTTLSDESTSYTRSENLSNELLCEIFEYLDAYDAYKSFSNLNIRLKNLIVSSSILLRIELDSKSTSLIKDRCQHVIIPNSHRIVSLHVADYSNEQLLIDAFFNHCIINSSFHRLESIILKRIEKEKLLTTLFYFNSLPRLFSLVILIKDNNYCDLGNIYPLIFSLSSLKYNKLITSSDKLTINIPHVINKTFSTIEYLVTGHSCTLNQLNTLLHYTPQLRHLSCHQVNESDKKFKKDLSMKLPHLKSIYFVEFSASFDELEAFIEKICSQLQMLNIGVCYDKAYLNGNRWERLIKEYMPQLEKFYFNFTPSSDDDRKTNSSYSSDGFIHQFNSPFWLERKLFRELEVNSITSTFSIRSYRYIQKNLYEQEYNYISNREKTDHGIIQLTIGNNEYTKLDRPYIKKLKSAVKAIQFTHLDIDNDNLTIKMLLDILHMLPNIESLKLSCIPIFPLESLSIEDIKNNLPVSAINKITQVKLGQVTEDDEEEIEFFINLCPHIEYLEVECMSDTDVSLLMKFVMNQRTRIPKLCCLCFINPIADDNMVRSLAEAIVFDIVIDNYTIQRRGDKISVHWKL</sequence>
<comment type="caution">
    <text evidence="2">The sequence shown here is derived from an EMBL/GenBank/DDBJ whole genome shotgun (WGS) entry which is preliminary data.</text>
</comment>
<dbReference type="EMBL" id="CAJOBB010002513">
    <property type="protein sequence ID" value="CAF3975514.1"/>
    <property type="molecule type" value="Genomic_DNA"/>
</dbReference>
<evidence type="ECO:0000313" key="4">
    <source>
        <dbReference type="Proteomes" id="UP000663860"/>
    </source>
</evidence>
<evidence type="ECO:0000313" key="2">
    <source>
        <dbReference type="EMBL" id="CAF1289392.1"/>
    </source>
</evidence>
<gene>
    <name evidence="2" type="ORF">IZO911_LOCUS33424</name>
    <name evidence="3" type="ORF">KXQ929_LOCUS27026</name>
</gene>
<feature type="region of interest" description="Disordered" evidence="1">
    <location>
        <begin position="1"/>
        <end position="32"/>
    </location>
</feature>
<dbReference type="AlphaFoldDB" id="A0A815D6C3"/>
<dbReference type="Gene3D" id="3.80.10.10">
    <property type="entry name" value="Ribonuclease Inhibitor"/>
    <property type="match status" value="1"/>
</dbReference>
<dbReference type="InterPro" id="IPR032675">
    <property type="entry name" value="LRR_dom_sf"/>
</dbReference>
<name>A0A815D6C3_9BILA</name>
<evidence type="ECO:0000313" key="3">
    <source>
        <dbReference type="EMBL" id="CAF3975514.1"/>
    </source>
</evidence>
<feature type="compositionally biased region" description="Polar residues" evidence="1">
    <location>
        <begin position="23"/>
        <end position="32"/>
    </location>
</feature>